<dbReference type="GO" id="GO:0004252">
    <property type="term" value="F:serine-type endopeptidase activity"/>
    <property type="evidence" value="ECO:0007669"/>
    <property type="project" value="InterPro"/>
</dbReference>
<evidence type="ECO:0000256" key="1">
    <source>
        <dbReference type="ARBA" id="ARBA00011073"/>
    </source>
</evidence>
<gene>
    <name evidence="7" type="ORF">HZF05_13785</name>
</gene>
<dbReference type="InterPro" id="IPR050131">
    <property type="entry name" value="Peptidase_S8_subtilisin-like"/>
</dbReference>
<evidence type="ECO:0000256" key="2">
    <source>
        <dbReference type="ARBA" id="ARBA00022670"/>
    </source>
</evidence>
<dbReference type="EMBL" id="JACEIB010000023">
    <property type="protein sequence ID" value="MBA2935156.1"/>
    <property type="molecule type" value="Genomic_DNA"/>
</dbReference>
<comment type="caution">
    <text evidence="5">Lacks conserved residue(s) required for the propagation of feature annotation.</text>
</comment>
<proteinExistence type="inferred from homology"/>
<evidence type="ECO:0000256" key="3">
    <source>
        <dbReference type="ARBA" id="ARBA00022801"/>
    </source>
</evidence>
<dbReference type="PANTHER" id="PTHR43806">
    <property type="entry name" value="PEPTIDASE S8"/>
    <property type="match status" value="1"/>
</dbReference>
<keyword evidence="3" id="KW-0378">Hydrolase</keyword>
<protein>
    <submittedName>
        <fullName evidence="7">S8 family serine peptidase</fullName>
    </submittedName>
</protein>
<comment type="caution">
    <text evidence="7">The sequence shown here is derived from an EMBL/GenBank/DDBJ whole genome shotgun (WGS) entry which is preliminary data.</text>
</comment>
<dbReference type="SUPFAM" id="SSF52743">
    <property type="entry name" value="Subtilisin-like"/>
    <property type="match status" value="1"/>
</dbReference>
<comment type="similarity">
    <text evidence="1 5">Belongs to the peptidase S8 family.</text>
</comment>
<dbReference type="InterPro" id="IPR036852">
    <property type="entry name" value="Peptidase_S8/S53_dom_sf"/>
</dbReference>
<evidence type="ECO:0000259" key="6">
    <source>
        <dbReference type="Pfam" id="PF00082"/>
    </source>
</evidence>
<dbReference type="InterPro" id="IPR000209">
    <property type="entry name" value="Peptidase_S8/S53_dom"/>
</dbReference>
<accession>A0A838LAK1</accession>
<evidence type="ECO:0000256" key="5">
    <source>
        <dbReference type="PROSITE-ProRule" id="PRU01240"/>
    </source>
</evidence>
<dbReference type="Proteomes" id="UP000570166">
    <property type="component" value="Unassembled WGS sequence"/>
</dbReference>
<keyword evidence="8" id="KW-1185">Reference proteome</keyword>
<reference evidence="7 8" key="1">
    <citation type="submission" date="2020-07" db="EMBL/GenBank/DDBJ databases">
        <authorList>
            <person name="Sun Q."/>
        </authorList>
    </citation>
    <scope>NUCLEOTIDE SEQUENCE [LARGE SCALE GENOMIC DNA]</scope>
    <source>
        <strain evidence="7 8">CGMCC 1.13654</strain>
    </source>
</reference>
<dbReference type="PANTHER" id="PTHR43806:SF11">
    <property type="entry name" value="CEREVISIN-RELATED"/>
    <property type="match status" value="1"/>
</dbReference>
<dbReference type="Gene3D" id="3.40.50.200">
    <property type="entry name" value="Peptidase S8/S53 domain"/>
    <property type="match status" value="1"/>
</dbReference>
<dbReference type="PROSITE" id="PS51892">
    <property type="entry name" value="SUBTILASE"/>
    <property type="match status" value="1"/>
</dbReference>
<sequence>MINVSWNRSPSLYACATTSAVPEMAPRHLFECDRDQLYQLMADSSEVLFVVAAGNSDLNIAQSEFFPAAFDLPNVIVAGAVDQMGNMATFTNYGAARMVYAEGCDIMSCAPGGVPLTLSGTSVAAAKVTSLAAKLLALRPELTPSEIVEHVMRTGLVGPDGTRSIDVDRALALI</sequence>
<dbReference type="Pfam" id="PF00082">
    <property type="entry name" value="Peptidase_S8"/>
    <property type="match status" value="1"/>
</dbReference>
<keyword evidence="2" id="KW-0645">Protease</keyword>
<keyword evidence="4" id="KW-0720">Serine protease</keyword>
<dbReference type="GO" id="GO:0006508">
    <property type="term" value="P:proteolysis"/>
    <property type="evidence" value="ECO:0007669"/>
    <property type="project" value="UniProtKB-KW"/>
</dbReference>
<dbReference type="AlphaFoldDB" id="A0A838LAK1"/>
<organism evidence="7 8">
    <name type="scientific">Sphingomonas chungangi</name>
    <dbReference type="NCBI Taxonomy" id="2683589"/>
    <lineage>
        <taxon>Bacteria</taxon>
        <taxon>Pseudomonadati</taxon>
        <taxon>Pseudomonadota</taxon>
        <taxon>Alphaproteobacteria</taxon>
        <taxon>Sphingomonadales</taxon>
        <taxon>Sphingomonadaceae</taxon>
        <taxon>Sphingomonas</taxon>
    </lineage>
</organism>
<evidence type="ECO:0000313" key="8">
    <source>
        <dbReference type="Proteomes" id="UP000570166"/>
    </source>
</evidence>
<evidence type="ECO:0000256" key="4">
    <source>
        <dbReference type="ARBA" id="ARBA00022825"/>
    </source>
</evidence>
<name>A0A838LAK1_9SPHN</name>
<evidence type="ECO:0000313" key="7">
    <source>
        <dbReference type="EMBL" id="MBA2935156.1"/>
    </source>
</evidence>
<feature type="domain" description="Peptidase S8/S53" evidence="6">
    <location>
        <begin position="2"/>
        <end position="155"/>
    </location>
</feature>